<accession>A0ABM1Z7P7</accession>
<dbReference type="PROSITE" id="PS50157">
    <property type="entry name" value="ZINC_FINGER_C2H2_2"/>
    <property type="match status" value="9"/>
</dbReference>
<name>A0ABM1Z7P7_AEDAL</name>
<dbReference type="PROSITE" id="PS00028">
    <property type="entry name" value="ZINC_FINGER_C2H2_1"/>
    <property type="match status" value="8"/>
</dbReference>
<evidence type="ECO:0000256" key="9">
    <source>
        <dbReference type="SAM" id="MobiDB-lite"/>
    </source>
</evidence>
<dbReference type="PROSITE" id="PS51915">
    <property type="entry name" value="ZAD"/>
    <property type="match status" value="1"/>
</dbReference>
<feature type="compositionally biased region" description="Acidic residues" evidence="9">
    <location>
        <begin position="155"/>
        <end position="165"/>
    </location>
</feature>
<dbReference type="SMART" id="SM00868">
    <property type="entry name" value="zf-AD"/>
    <property type="match status" value="1"/>
</dbReference>
<sequence length="724" mass="82788">MVKRKASGKRKVEKMPAPISGNVCRTCLSPKRSKRQKVVSLFSKLGNSLVANIITDCTGVEITQDDSLPAEICTECFETVKLLDAFMRTTRDSDSKLRCKVEDVDTEEDEPPQSADVSGNDLLEDIKLDPAEIIDKTEIVEDEENIEVLVQVEEEEAEMEQEDFQDSGSDWKGSGDEAERVLKRKKVGLKSKPNPGALPGKPTPAKRKNAKSAKSPPKRKYAQSEEDLELTEQEHDMFKVILIHRSHHVCCGCLKVFLSTEELDQHRRTTHIWKNENLMKPSSKILCDGCLRRYDSPRSLKLHLDKIRLLKVVWECRQCGHRFKAADKRRKHVRIHTEDAPIAMLARIKQSTIKEFGWLCCATKCGLSFPSEQELIEHSESAHTIDKQEADLEQKTKPAQCQICFRRFEDRQRVVSHQRRMYKKKNLQCALCGLKFANSVELNTHEMKQHGSSGFQCKICGKTFTQKYSMINHVKYMHTEEKQHQCTVCGMTFRLKGGLKTHMSNHVEIPQFKCEVCSKMFKAKLHLRYHMRTHTGEKPYKCRYCDHAFANNTNFRRHEMTHTGNKPHKCSLCEKSFILRRTLLEHEKTHSNENARVRVKLAQRDAAESSMVIEQVEYESVDDGDGDQEGEGSSYYEDDEEEEQEEAEGTKDDEHVVSFSNRPVQVKVISPQILPQPVRIVRTVPQVVENVLPTVSSSGAQTVVYNVVPSTSSGGNYSYILKFK</sequence>
<keyword evidence="4 7" id="KW-0863">Zinc-finger</keyword>
<keyword evidence="3" id="KW-0677">Repeat</keyword>
<evidence type="ECO:0000256" key="1">
    <source>
        <dbReference type="ARBA" id="ARBA00004123"/>
    </source>
</evidence>
<protein>
    <recommendedName>
        <fullName evidence="14">C2h2-type zn-finger protein</fullName>
    </recommendedName>
</protein>
<reference evidence="12" key="2">
    <citation type="submission" date="2025-05" db="UniProtKB">
        <authorList>
            <consortium name="EnsemblMetazoa"/>
        </authorList>
    </citation>
    <scope>IDENTIFICATION</scope>
    <source>
        <strain evidence="12">Foshan</strain>
    </source>
</reference>
<dbReference type="InterPro" id="IPR036236">
    <property type="entry name" value="Znf_C2H2_sf"/>
</dbReference>
<feature type="domain" description="C2H2-type" evidence="10">
    <location>
        <begin position="540"/>
        <end position="567"/>
    </location>
</feature>
<evidence type="ECO:0008006" key="14">
    <source>
        <dbReference type="Google" id="ProtNLM"/>
    </source>
</evidence>
<evidence type="ECO:0000256" key="4">
    <source>
        <dbReference type="ARBA" id="ARBA00022771"/>
    </source>
</evidence>
<dbReference type="SUPFAM" id="SSF57667">
    <property type="entry name" value="beta-beta-alpha zinc fingers"/>
    <property type="match status" value="4"/>
</dbReference>
<feature type="domain" description="C2H2-type" evidence="10">
    <location>
        <begin position="427"/>
        <end position="450"/>
    </location>
</feature>
<evidence type="ECO:0000313" key="12">
    <source>
        <dbReference type="EnsemblMetazoa" id="AALFPA23_015851.P23091"/>
    </source>
</evidence>
<evidence type="ECO:0000313" key="13">
    <source>
        <dbReference type="Proteomes" id="UP000069940"/>
    </source>
</evidence>
<evidence type="ECO:0000256" key="8">
    <source>
        <dbReference type="PROSITE-ProRule" id="PRU01263"/>
    </source>
</evidence>
<dbReference type="EnsemblMetazoa" id="AALFPA23_015851.R23091">
    <property type="protein sequence ID" value="AALFPA23_015851.P23091"/>
    <property type="gene ID" value="AALFPA23_015851"/>
</dbReference>
<feature type="compositionally biased region" description="Acidic residues" evidence="9">
    <location>
        <begin position="616"/>
        <end position="647"/>
    </location>
</feature>
<dbReference type="SUPFAM" id="SSF57716">
    <property type="entry name" value="Glucocorticoid receptor-like (DNA-binding domain)"/>
    <property type="match status" value="1"/>
</dbReference>
<keyword evidence="13" id="KW-1185">Reference proteome</keyword>
<dbReference type="Pfam" id="PF00096">
    <property type="entry name" value="zf-C2H2"/>
    <property type="match status" value="4"/>
</dbReference>
<proteinExistence type="predicted"/>
<feature type="domain" description="C2H2-type" evidence="10">
    <location>
        <begin position="314"/>
        <end position="341"/>
    </location>
</feature>
<feature type="domain" description="C2H2-type" evidence="10">
    <location>
        <begin position="568"/>
        <end position="595"/>
    </location>
</feature>
<dbReference type="RefSeq" id="XP_062711291.1">
    <property type="nucleotide sequence ID" value="XM_062855307.1"/>
</dbReference>
<feature type="domain" description="ZAD" evidence="11">
    <location>
        <begin position="22"/>
        <end position="100"/>
    </location>
</feature>
<feature type="binding site" evidence="8">
    <location>
        <position position="73"/>
    </location>
    <ligand>
        <name>Zn(2+)</name>
        <dbReference type="ChEBI" id="CHEBI:29105"/>
    </ligand>
</feature>
<feature type="binding site" evidence="8">
    <location>
        <position position="24"/>
    </location>
    <ligand>
        <name>Zn(2+)</name>
        <dbReference type="ChEBI" id="CHEBI:29105"/>
    </ligand>
</feature>
<evidence type="ECO:0000259" key="10">
    <source>
        <dbReference type="PROSITE" id="PS50157"/>
    </source>
</evidence>
<dbReference type="Pfam" id="PF07776">
    <property type="entry name" value="zf-AD"/>
    <property type="match status" value="1"/>
</dbReference>
<evidence type="ECO:0000259" key="11">
    <source>
        <dbReference type="PROSITE" id="PS51915"/>
    </source>
</evidence>
<reference evidence="13" key="1">
    <citation type="journal article" date="2015" name="Proc. Natl. Acad. Sci. U.S.A.">
        <title>Genome sequence of the Asian Tiger mosquito, Aedes albopictus, reveals insights into its biology, genetics, and evolution.</title>
        <authorList>
            <person name="Chen X.G."/>
            <person name="Jiang X."/>
            <person name="Gu J."/>
            <person name="Xu M."/>
            <person name="Wu Y."/>
            <person name="Deng Y."/>
            <person name="Zhang C."/>
            <person name="Bonizzoni M."/>
            <person name="Dermauw W."/>
            <person name="Vontas J."/>
            <person name="Armbruster P."/>
            <person name="Huang X."/>
            <person name="Yang Y."/>
            <person name="Zhang H."/>
            <person name="He W."/>
            <person name="Peng H."/>
            <person name="Liu Y."/>
            <person name="Wu K."/>
            <person name="Chen J."/>
            <person name="Lirakis M."/>
            <person name="Topalis P."/>
            <person name="Van Leeuwen T."/>
            <person name="Hall A.B."/>
            <person name="Jiang X."/>
            <person name="Thorpe C."/>
            <person name="Mueller R.L."/>
            <person name="Sun C."/>
            <person name="Waterhouse R.M."/>
            <person name="Yan G."/>
            <person name="Tu Z.J."/>
            <person name="Fang X."/>
            <person name="James A.A."/>
        </authorList>
    </citation>
    <scope>NUCLEOTIDE SEQUENCE [LARGE SCALE GENOMIC DNA]</scope>
    <source>
        <strain evidence="13">Foshan</strain>
    </source>
</reference>
<feature type="domain" description="C2H2-type" evidence="10">
    <location>
        <begin position="512"/>
        <end position="539"/>
    </location>
</feature>
<feature type="binding site" evidence="8">
    <location>
        <position position="76"/>
    </location>
    <ligand>
        <name>Zn(2+)</name>
        <dbReference type="ChEBI" id="CHEBI:29105"/>
    </ligand>
</feature>
<comment type="subcellular location">
    <subcellularLocation>
        <location evidence="1">Nucleus</location>
    </subcellularLocation>
</comment>
<dbReference type="Gene3D" id="3.30.160.60">
    <property type="entry name" value="Classic Zinc Finger"/>
    <property type="match status" value="7"/>
</dbReference>
<feature type="domain" description="C2H2-type" evidence="10">
    <location>
        <begin position="359"/>
        <end position="388"/>
    </location>
</feature>
<evidence type="ECO:0000256" key="6">
    <source>
        <dbReference type="ARBA" id="ARBA00023242"/>
    </source>
</evidence>
<feature type="compositionally biased region" description="Basic residues" evidence="9">
    <location>
        <begin position="204"/>
        <end position="221"/>
    </location>
</feature>
<keyword evidence="2 8" id="KW-0479">Metal-binding</keyword>
<dbReference type="PANTHER" id="PTHR23226:SF416">
    <property type="entry name" value="FI01424P"/>
    <property type="match status" value="1"/>
</dbReference>
<dbReference type="Proteomes" id="UP000069940">
    <property type="component" value="Unassembled WGS sequence"/>
</dbReference>
<feature type="domain" description="C2H2-type" evidence="10">
    <location>
        <begin position="455"/>
        <end position="483"/>
    </location>
</feature>
<evidence type="ECO:0000256" key="5">
    <source>
        <dbReference type="ARBA" id="ARBA00022833"/>
    </source>
</evidence>
<dbReference type="InterPro" id="IPR012934">
    <property type="entry name" value="Znf_AD"/>
</dbReference>
<evidence type="ECO:0000256" key="3">
    <source>
        <dbReference type="ARBA" id="ARBA00022737"/>
    </source>
</evidence>
<dbReference type="GeneID" id="109428948"/>
<feature type="region of interest" description="Disordered" evidence="9">
    <location>
        <begin position="612"/>
        <end position="654"/>
    </location>
</feature>
<dbReference type="Gene3D" id="3.40.1800.20">
    <property type="match status" value="1"/>
</dbReference>
<evidence type="ECO:0000256" key="2">
    <source>
        <dbReference type="ARBA" id="ARBA00022723"/>
    </source>
</evidence>
<dbReference type="PANTHER" id="PTHR23226">
    <property type="entry name" value="ZINC FINGER AND SCAN DOMAIN-CONTAINING"/>
    <property type="match status" value="1"/>
</dbReference>
<keyword evidence="5 8" id="KW-0862">Zinc</keyword>
<feature type="domain" description="C2H2-type" evidence="10">
    <location>
        <begin position="248"/>
        <end position="276"/>
    </location>
</feature>
<feature type="binding site" evidence="8">
    <location>
        <position position="27"/>
    </location>
    <ligand>
        <name>Zn(2+)</name>
        <dbReference type="ChEBI" id="CHEBI:29105"/>
    </ligand>
</feature>
<organism evidence="12 13">
    <name type="scientific">Aedes albopictus</name>
    <name type="common">Asian tiger mosquito</name>
    <name type="synonym">Stegomyia albopicta</name>
    <dbReference type="NCBI Taxonomy" id="7160"/>
    <lineage>
        <taxon>Eukaryota</taxon>
        <taxon>Metazoa</taxon>
        <taxon>Ecdysozoa</taxon>
        <taxon>Arthropoda</taxon>
        <taxon>Hexapoda</taxon>
        <taxon>Insecta</taxon>
        <taxon>Pterygota</taxon>
        <taxon>Neoptera</taxon>
        <taxon>Endopterygota</taxon>
        <taxon>Diptera</taxon>
        <taxon>Nematocera</taxon>
        <taxon>Culicoidea</taxon>
        <taxon>Culicidae</taxon>
        <taxon>Culicinae</taxon>
        <taxon>Aedini</taxon>
        <taxon>Aedes</taxon>
        <taxon>Stegomyia</taxon>
    </lineage>
</organism>
<dbReference type="SMART" id="SM00355">
    <property type="entry name" value="ZnF_C2H2"/>
    <property type="match status" value="10"/>
</dbReference>
<dbReference type="InterPro" id="IPR013087">
    <property type="entry name" value="Znf_C2H2_type"/>
</dbReference>
<evidence type="ECO:0000256" key="7">
    <source>
        <dbReference type="PROSITE-ProRule" id="PRU00042"/>
    </source>
</evidence>
<feature type="domain" description="C2H2-type" evidence="10">
    <location>
        <begin position="484"/>
        <end position="506"/>
    </location>
</feature>
<feature type="region of interest" description="Disordered" evidence="9">
    <location>
        <begin position="155"/>
        <end position="228"/>
    </location>
</feature>
<keyword evidence="6" id="KW-0539">Nucleus</keyword>